<dbReference type="GO" id="GO:0006352">
    <property type="term" value="P:DNA-templated transcription initiation"/>
    <property type="evidence" value="ECO:0007669"/>
    <property type="project" value="InterPro"/>
</dbReference>
<evidence type="ECO:0000313" key="8">
    <source>
        <dbReference type="EMBL" id="BCJ26096.1"/>
    </source>
</evidence>
<dbReference type="CDD" id="cd06171">
    <property type="entry name" value="Sigma70_r4"/>
    <property type="match status" value="1"/>
</dbReference>
<keyword evidence="4" id="KW-0238">DNA-binding</keyword>
<name>A0A810KUY2_9ACTN</name>
<dbReference type="GO" id="GO:0000428">
    <property type="term" value="C:DNA-directed RNA polymerase complex"/>
    <property type="evidence" value="ECO:0007669"/>
    <property type="project" value="UniProtKB-KW"/>
</dbReference>
<dbReference type="RefSeq" id="WP_051801842.1">
    <property type="nucleotide sequence ID" value="NZ_AP023354.1"/>
</dbReference>
<evidence type="ECO:0000256" key="5">
    <source>
        <dbReference type="ARBA" id="ARBA00023163"/>
    </source>
</evidence>
<dbReference type="Gene3D" id="1.10.1740.10">
    <property type="match status" value="1"/>
</dbReference>
<dbReference type="GO" id="GO:0003677">
    <property type="term" value="F:DNA binding"/>
    <property type="evidence" value="ECO:0007669"/>
    <property type="project" value="UniProtKB-KW"/>
</dbReference>
<dbReference type="InterPro" id="IPR013249">
    <property type="entry name" value="RNA_pol_sigma70_r4_t2"/>
</dbReference>
<organism evidence="8 9">
    <name type="scientific">Actinocatenispora sera</name>
    <dbReference type="NCBI Taxonomy" id="390989"/>
    <lineage>
        <taxon>Bacteria</taxon>
        <taxon>Bacillati</taxon>
        <taxon>Actinomycetota</taxon>
        <taxon>Actinomycetes</taxon>
        <taxon>Micromonosporales</taxon>
        <taxon>Micromonosporaceae</taxon>
        <taxon>Actinocatenispora</taxon>
    </lineage>
</organism>
<dbReference type="Pfam" id="PF08281">
    <property type="entry name" value="Sigma70_r4_2"/>
    <property type="match status" value="1"/>
</dbReference>
<dbReference type="SUPFAM" id="SSF88946">
    <property type="entry name" value="Sigma2 domain of RNA polymerase sigma factors"/>
    <property type="match status" value="1"/>
</dbReference>
<feature type="domain" description="RNA polymerase sigma factor 70 region 4 type 2" evidence="7">
    <location>
        <begin position="135"/>
        <end position="186"/>
    </location>
</feature>
<evidence type="ECO:0000256" key="3">
    <source>
        <dbReference type="ARBA" id="ARBA00023082"/>
    </source>
</evidence>
<gene>
    <name evidence="8" type="primary">rpoE_1</name>
    <name evidence="8" type="ORF">Asera_02040</name>
</gene>
<dbReference type="SUPFAM" id="SSF88659">
    <property type="entry name" value="Sigma3 and sigma4 domains of RNA polymerase sigma factors"/>
    <property type="match status" value="1"/>
</dbReference>
<dbReference type="InterPro" id="IPR036388">
    <property type="entry name" value="WH-like_DNA-bd_sf"/>
</dbReference>
<keyword evidence="5" id="KW-0804">Transcription</keyword>
<dbReference type="PANTHER" id="PTHR43133:SF8">
    <property type="entry name" value="RNA POLYMERASE SIGMA FACTOR HI_1459-RELATED"/>
    <property type="match status" value="1"/>
</dbReference>
<dbReference type="InterPro" id="IPR013324">
    <property type="entry name" value="RNA_pol_sigma_r3/r4-like"/>
</dbReference>
<dbReference type="GO" id="GO:0016987">
    <property type="term" value="F:sigma factor activity"/>
    <property type="evidence" value="ECO:0007669"/>
    <property type="project" value="UniProtKB-KW"/>
</dbReference>
<dbReference type="Proteomes" id="UP000680750">
    <property type="component" value="Chromosome"/>
</dbReference>
<dbReference type="InterPro" id="IPR014284">
    <property type="entry name" value="RNA_pol_sigma-70_dom"/>
</dbReference>
<feature type="domain" description="RNA polymerase sigma-70 region 2" evidence="6">
    <location>
        <begin position="36"/>
        <end position="102"/>
    </location>
</feature>
<keyword evidence="9" id="KW-1185">Reference proteome</keyword>
<evidence type="ECO:0000259" key="6">
    <source>
        <dbReference type="Pfam" id="PF04542"/>
    </source>
</evidence>
<dbReference type="InterPro" id="IPR007627">
    <property type="entry name" value="RNA_pol_sigma70_r2"/>
</dbReference>
<evidence type="ECO:0000256" key="2">
    <source>
        <dbReference type="ARBA" id="ARBA00023015"/>
    </source>
</evidence>
<keyword evidence="2" id="KW-0805">Transcription regulation</keyword>
<reference evidence="8" key="1">
    <citation type="submission" date="2020-08" db="EMBL/GenBank/DDBJ databases">
        <title>Whole genome shotgun sequence of Actinocatenispora sera NBRC 101916.</title>
        <authorList>
            <person name="Komaki H."/>
            <person name="Tamura T."/>
        </authorList>
    </citation>
    <scope>NUCLEOTIDE SEQUENCE</scope>
    <source>
        <strain evidence="8">NBRC 101916</strain>
    </source>
</reference>
<protein>
    <submittedName>
        <fullName evidence="8">DNA-directed RNA polymerase sigma-70 factor</fullName>
    </submittedName>
</protein>
<dbReference type="Pfam" id="PF04542">
    <property type="entry name" value="Sigma70_r2"/>
    <property type="match status" value="1"/>
</dbReference>
<dbReference type="KEGG" id="aser:Asera_02040"/>
<dbReference type="InterPro" id="IPR039425">
    <property type="entry name" value="RNA_pol_sigma-70-like"/>
</dbReference>
<dbReference type="PANTHER" id="PTHR43133">
    <property type="entry name" value="RNA POLYMERASE ECF-TYPE SIGMA FACTO"/>
    <property type="match status" value="1"/>
</dbReference>
<comment type="similarity">
    <text evidence="1">Belongs to the sigma-70 factor family. ECF subfamily.</text>
</comment>
<dbReference type="AlphaFoldDB" id="A0A810KUY2"/>
<evidence type="ECO:0000313" key="9">
    <source>
        <dbReference type="Proteomes" id="UP000680750"/>
    </source>
</evidence>
<dbReference type="Gene3D" id="1.10.10.10">
    <property type="entry name" value="Winged helix-like DNA-binding domain superfamily/Winged helix DNA-binding domain"/>
    <property type="match status" value="1"/>
</dbReference>
<dbReference type="EMBL" id="AP023354">
    <property type="protein sequence ID" value="BCJ26096.1"/>
    <property type="molecule type" value="Genomic_DNA"/>
</dbReference>
<accession>A0A810KUY2</accession>
<sequence length="197" mass="21598">MTAGPVDTAAGPADAADEAELVAELRDDPARFAAVYDRYFRVIYRYIAGRLGPQHADDLAAETFLVAYAKRDRFDPARGALRPWLFGIATNIVRHHRRVEARRYQALARVPVEVAAEGPEDRAVDIAAAGRLRPRLARALRSLPTRERDVLLLVTLGGLTYDEVGQSLGIPAGTAGSRLSRARAKLRTAFDQETNHG</sequence>
<dbReference type="InterPro" id="IPR013325">
    <property type="entry name" value="RNA_pol_sigma_r2"/>
</dbReference>
<keyword evidence="3" id="KW-0731">Sigma factor</keyword>
<evidence type="ECO:0000259" key="7">
    <source>
        <dbReference type="Pfam" id="PF08281"/>
    </source>
</evidence>
<proteinExistence type="inferred from homology"/>
<keyword evidence="8" id="KW-0240">DNA-directed RNA polymerase</keyword>
<dbReference type="NCBIfam" id="TIGR02937">
    <property type="entry name" value="sigma70-ECF"/>
    <property type="match status" value="1"/>
</dbReference>
<evidence type="ECO:0000256" key="4">
    <source>
        <dbReference type="ARBA" id="ARBA00023125"/>
    </source>
</evidence>
<evidence type="ECO:0000256" key="1">
    <source>
        <dbReference type="ARBA" id="ARBA00010641"/>
    </source>
</evidence>